<organism evidence="2 3">
    <name type="scientific">Crotalaria pallida</name>
    <name type="common">Smooth rattlebox</name>
    <name type="synonym">Crotalaria striata</name>
    <dbReference type="NCBI Taxonomy" id="3830"/>
    <lineage>
        <taxon>Eukaryota</taxon>
        <taxon>Viridiplantae</taxon>
        <taxon>Streptophyta</taxon>
        <taxon>Embryophyta</taxon>
        <taxon>Tracheophyta</taxon>
        <taxon>Spermatophyta</taxon>
        <taxon>Magnoliopsida</taxon>
        <taxon>eudicotyledons</taxon>
        <taxon>Gunneridae</taxon>
        <taxon>Pentapetalae</taxon>
        <taxon>rosids</taxon>
        <taxon>fabids</taxon>
        <taxon>Fabales</taxon>
        <taxon>Fabaceae</taxon>
        <taxon>Papilionoideae</taxon>
        <taxon>50 kb inversion clade</taxon>
        <taxon>genistoids sensu lato</taxon>
        <taxon>core genistoids</taxon>
        <taxon>Crotalarieae</taxon>
        <taxon>Crotalaria</taxon>
    </lineage>
</organism>
<dbReference type="AlphaFoldDB" id="A0AAN9I9F8"/>
<reference evidence="2 3" key="1">
    <citation type="submission" date="2024-01" db="EMBL/GenBank/DDBJ databases">
        <title>The genomes of 5 underutilized Papilionoideae crops provide insights into root nodulation and disease resistanc.</title>
        <authorList>
            <person name="Yuan L."/>
        </authorList>
    </citation>
    <scope>NUCLEOTIDE SEQUENCE [LARGE SCALE GENOMIC DNA]</scope>
    <source>
        <strain evidence="2">ZHUSHIDOU_FW_LH</strain>
        <tissue evidence="2">Leaf</tissue>
    </source>
</reference>
<proteinExistence type="predicted"/>
<evidence type="ECO:0000313" key="2">
    <source>
        <dbReference type="EMBL" id="KAK7269799.1"/>
    </source>
</evidence>
<keyword evidence="1" id="KW-0812">Transmembrane</keyword>
<feature type="transmembrane region" description="Helical" evidence="1">
    <location>
        <begin position="56"/>
        <end position="77"/>
    </location>
</feature>
<dbReference type="EMBL" id="JAYWIO010000004">
    <property type="protein sequence ID" value="KAK7269799.1"/>
    <property type="molecule type" value="Genomic_DNA"/>
</dbReference>
<keyword evidence="1" id="KW-1133">Transmembrane helix</keyword>
<gene>
    <name evidence="2" type="ORF">RIF29_22536</name>
</gene>
<sequence>MMTRLIDKPFTSCAAFITQPKPLSCFILLNNIPSYLASTIILFLVWFRIGIYIEKFVSLFQCLFGGGIIVLKLTLLLD</sequence>
<evidence type="ECO:0000256" key="1">
    <source>
        <dbReference type="SAM" id="Phobius"/>
    </source>
</evidence>
<protein>
    <submittedName>
        <fullName evidence="2">Uncharacterized protein</fullName>
    </submittedName>
</protein>
<name>A0AAN9I9F8_CROPI</name>
<dbReference type="Proteomes" id="UP001372338">
    <property type="component" value="Unassembled WGS sequence"/>
</dbReference>
<comment type="caution">
    <text evidence="2">The sequence shown here is derived from an EMBL/GenBank/DDBJ whole genome shotgun (WGS) entry which is preliminary data.</text>
</comment>
<feature type="transmembrane region" description="Helical" evidence="1">
    <location>
        <begin position="32"/>
        <end position="49"/>
    </location>
</feature>
<evidence type="ECO:0000313" key="3">
    <source>
        <dbReference type="Proteomes" id="UP001372338"/>
    </source>
</evidence>
<keyword evidence="3" id="KW-1185">Reference proteome</keyword>
<keyword evidence="1" id="KW-0472">Membrane</keyword>
<accession>A0AAN9I9F8</accession>